<protein>
    <submittedName>
        <fullName evidence="2">Uncharacterized protein</fullName>
    </submittedName>
</protein>
<keyword evidence="3" id="KW-1185">Reference proteome</keyword>
<dbReference type="EMBL" id="JAQQWK010000002">
    <property type="protein sequence ID" value="KAK8051485.1"/>
    <property type="molecule type" value="Genomic_DNA"/>
</dbReference>
<accession>A0ABR1U043</accession>
<feature type="compositionally biased region" description="Basic residues" evidence="1">
    <location>
        <begin position="229"/>
        <end position="243"/>
    </location>
</feature>
<name>A0ABR1U043_9PEZI</name>
<reference evidence="2 3" key="1">
    <citation type="submission" date="2023-01" db="EMBL/GenBank/DDBJ databases">
        <title>Analysis of 21 Apiospora genomes using comparative genomics revels a genus with tremendous synthesis potential of carbohydrate active enzymes and secondary metabolites.</title>
        <authorList>
            <person name="Sorensen T."/>
        </authorList>
    </citation>
    <scope>NUCLEOTIDE SEQUENCE [LARGE SCALE GENOMIC DNA]</scope>
    <source>
        <strain evidence="2 3">CBS 33761</strain>
    </source>
</reference>
<feature type="region of interest" description="Disordered" evidence="1">
    <location>
        <begin position="30"/>
        <end position="91"/>
    </location>
</feature>
<feature type="compositionally biased region" description="Basic and acidic residues" evidence="1">
    <location>
        <begin position="259"/>
        <end position="268"/>
    </location>
</feature>
<feature type="region of interest" description="Disordered" evidence="1">
    <location>
        <begin position="223"/>
        <end position="308"/>
    </location>
</feature>
<feature type="compositionally biased region" description="Basic residues" evidence="1">
    <location>
        <begin position="286"/>
        <end position="298"/>
    </location>
</feature>
<feature type="compositionally biased region" description="Polar residues" evidence="1">
    <location>
        <begin position="46"/>
        <end position="57"/>
    </location>
</feature>
<evidence type="ECO:0000313" key="2">
    <source>
        <dbReference type="EMBL" id="KAK8051485.1"/>
    </source>
</evidence>
<gene>
    <name evidence="2" type="ORF">PG993_002870</name>
</gene>
<organism evidence="2 3">
    <name type="scientific">Apiospora rasikravindrae</name>
    <dbReference type="NCBI Taxonomy" id="990691"/>
    <lineage>
        <taxon>Eukaryota</taxon>
        <taxon>Fungi</taxon>
        <taxon>Dikarya</taxon>
        <taxon>Ascomycota</taxon>
        <taxon>Pezizomycotina</taxon>
        <taxon>Sordariomycetes</taxon>
        <taxon>Xylariomycetidae</taxon>
        <taxon>Amphisphaeriales</taxon>
        <taxon>Apiosporaceae</taxon>
        <taxon>Apiospora</taxon>
    </lineage>
</organism>
<evidence type="ECO:0000313" key="3">
    <source>
        <dbReference type="Proteomes" id="UP001444661"/>
    </source>
</evidence>
<evidence type="ECO:0000256" key="1">
    <source>
        <dbReference type="SAM" id="MobiDB-lite"/>
    </source>
</evidence>
<comment type="caution">
    <text evidence="2">The sequence shown here is derived from an EMBL/GenBank/DDBJ whole genome shotgun (WGS) entry which is preliminary data.</text>
</comment>
<dbReference type="Proteomes" id="UP001444661">
    <property type="component" value="Unassembled WGS sequence"/>
</dbReference>
<proteinExistence type="predicted"/>
<sequence length="326" mass="36427">MHKRNEYKRFATLLKLLRTKHENECLHVLNSALGNPPTRGKGAATETATPGTDSKASLQKKPWSRRNKKPEGRAYTPFYGKSRGPSWREKESDTVRGIRLNWVYPYPQKNKDAAPSNKTDEDHYAGNSLESALSMLAAYLGFAYVWIIRGSRNPTPATDNAGAPTPEWSAGICLGNVEKKYMVHGSVYVTVVVENKQVVTGLRCGIIPGGRLLGLWVADADMPRPFAPRGRRPRKPRKKNKKAKVAEEVKNAPTAPFQKKPEEDDKAKPKVLQPSPKPENRDTKGKNKKNKKKKKKATKKEEEEEVVLKDKKVCKSCSQVIPSACT</sequence>